<dbReference type="AlphaFoldDB" id="A0A1B6MAI6"/>
<feature type="compositionally biased region" description="Basic and acidic residues" evidence="1">
    <location>
        <begin position="845"/>
        <end position="855"/>
    </location>
</feature>
<feature type="non-terminal residue" evidence="2">
    <location>
        <position position="1"/>
    </location>
</feature>
<feature type="compositionally biased region" description="Low complexity" evidence="1">
    <location>
        <begin position="38"/>
        <end position="56"/>
    </location>
</feature>
<accession>A0A1B6MAI6</accession>
<feature type="region of interest" description="Disordered" evidence="1">
    <location>
        <begin position="331"/>
        <end position="357"/>
    </location>
</feature>
<protein>
    <submittedName>
        <fullName evidence="2">Uncharacterized protein</fullName>
    </submittedName>
</protein>
<feature type="region of interest" description="Disordered" evidence="1">
    <location>
        <begin position="380"/>
        <end position="416"/>
    </location>
</feature>
<feature type="compositionally biased region" description="Basic residues" evidence="1">
    <location>
        <begin position="835"/>
        <end position="844"/>
    </location>
</feature>
<feature type="region of interest" description="Disordered" evidence="1">
    <location>
        <begin position="225"/>
        <end position="318"/>
    </location>
</feature>
<feature type="compositionally biased region" description="Low complexity" evidence="1">
    <location>
        <begin position="125"/>
        <end position="141"/>
    </location>
</feature>
<name>A0A1B6MAI6_9HEMI</name>
<feature type="compositionally biased region" description="Polar residues" evidence="1">
    <location>
        <begin position="397"/>
        <end position="413"/>
    </location>
</feature>
<evidence type="ECO:0000256" key="1">
    <source>
        <dbReference type="SAM" id="MobiDB-lite"/>
    </source>
</evidence>
<feature type="compositionally biased region" description="Polar residues" evidence="1">
    <location>
        <begin position="107"/>
        <end position="117"/>
    </location>
</feature>
<feature type="compositionally biased region" description="Polar residues" evidence="1">
    <location>
        <begin position="270"/>
        <end position="296"/>
    </location>
</feature>
<feature type="compositionally biased region" description="Basic and acidic residues" evidence="1">
    <location>
        <begin position="249"/>
        <end position="258"/>
    </location>
</feature>
<reference evidence="2" key="1">
    <citation type="submission" date="2015-11" db="EMBL/GenBank/DDBJ databases">
        <title>De novo transcriptome assembly of four potential Pierce s Disease insect vectors from Arizona vineyards.</title>
        <authorList>
            <person name="Tassone E.E."/>
        </authorList>
    </citation>
    <scope>NUCLEOTIDE SEQUENCE</scope>
</reference>
<feature type="compositionally biased region" description="Basic and acidic residues" evidence="1">
    <location>
        <begin position="380"/>
        <end position="396"/>
    </location>
</feature>
<dbReference type="EMBL" id="GEBQ01007041">
    <property type="protein sequence ID" value="JAT32936.1"/>
    <property type="molecule type" value="Transcribed_RNA"/>
</dbReference>
<feature type="compositionally biased region" description="Polar residues" evidence="1">
    <location>
        <begin position="84"/>
        <end position="94"/>
    </location>
</feature>
<gene>
    <name evidence="2" type="ORF">g.7712</name>
</gene>
<organism evidence="2">
    <name type="scientific">Graphocephala atropunctata</name>
    <dbReference type="NCBI Taxonomy" id="36148"/>
    <lineage>
        <taxon>Eukaryota</taxon>
        <taxon>Metazoa</taxon>
        <taxon>Ecdysozoa</taxon>
        <taxon>Arthropoda</taxon>
        <taxon>Hexapoda</taxon>
        <taxon>Insecta</taxon>
        <taxon>Pterygota</taxon>
        <taxon>Neoptera</taxon>
        <taxon>Paraneoptera</taxon>
        <taxon>Hemiptera</taxon>
        <taxon>Auchenorrhyncha</taxon>
        <taxon>Membracoidea</taxon>
        <taxon>Cicadellidae</taxon>
        <taxon>Cicadellinae</taxon>
        <taxon>Cicadellini</taxon>
        <taxon>Graphocephala</taxon>
    </lineage>
</organism>
<feature type="region of interest" description="Disordered" evidence="1">
    <location>
        <begin position="823"/>
        <end position="873"/>
    </location>
</feature>
<evidence type="ECO:0000313" key="2">
    <source>
        <dbReference type="EMBL" id="JAT32936.1"/>
    </source>
</evidence>
<proteinExistence type="predicted"/>
<sequence length="873" mass="98341">PYLPGASPRQRNRIRTNPWLGANPPGNGSVPGSRSYNSQGETSSTVGSSSTLSSSGCKQTSDDNSPRSKERRRLVKEHLKDVKNCNTPQNSSIVFSPVSKVKKRLNAVTTCSPQPNRSCHHSLRPRSPTSSSSPSSSPSSASEDEHHGNTSDFSDDDVTLNEMLGKFDESYVYEKETDILSDSDPTDCEDQGDEDKAQLAGHCTYHHLPGYTPDMSRKLTPRLRESVLRRQSANRSSRDRQSRRTSRNKSGDTRKKLESPLLLHKRSGTYKKSSTQSLDNKNSCETLPETDSPTHLQNRRSRRGDSVPRPGENPGKYINLNRVLMERLINNQRNGTRSADGTPVSLRKRGSPANYNGKYIKNHYVSNLISSDANFNKRRSSLEDKNDQIDPNDSKPRSNSLSVHSNQRINLVPSSPPSVGVGLNDLDKEGDLKYRQLIQEAEHIIEDLQVKTRTDYLSPTFRSKNGMERAKPSSPLVFSVPPSPLSLRYDVYRDEMETAPRVPEHANNNSIYEQPLYALQKEKSNDQEEGLLKTISKTLERIIIRGTSDTNRKLDKSVSDPFAKGKKNFILQPNGTMFTNRGIPGNCVQQGGPYSGYATPNLLRRSSTGNTPSKLSTFSSATKLNQNEIANQSGFRKFFRRPDKYKTTSFDEHLDKHNFPENGFCLNSGYRKPTDESFNKNHELYQQPAHAKQEVPVHNARYLEMKSPLMDYSPNGNTPTYMNGFQQIPWQHRTSQAERLKHLSDLQQSPKRKTDSPELPFEQKPTLVSFRSFDLGNKHVVGSGYCPQSEPVKRKIYTCSATFEKLQKTLLRKQPEIHPCKDMAKETDSTENSSRHKNHNHGKQLRRDRIPEETKVQGQVDRLALVADSKGTG</sequence>
<feature type="region of interest" description="Disordered" evidence="1">
    <location>
        <begin position="1"/>
        <end position="157"/>
    </location>
</feature>